<protein>
    <recommendedName>
        <fullName evidence="3">tRNA adenosine deaminase-associated protein</fullName>
    </recommendedName>
</protein>
<name>A0A117IL31_MYCTH</name>
<organism evidence="1 2">
    <name type="scientific">Mycolicibacterium thermoresistibile</name>
    <name type="common">Mycobacterium thermoresistibile</name>
    <dbReference type="NCBI Taxonomy" id="1797"/>
    <lineage>
        <taxon>Bacteria</taxon>
        <taxon>Bacillati</taxon>
        <taxon>Actinomycetota</taxon>
        <taxon>Actinomycetes</taxon>
        <taxon>Mycobacteriales</taxon>
        <taxon>Mycobacteriaceae</taxon>
        <taxon>Mycolicibacterium</taxon>
    </lineage>
</organism>
<dbReference type="InterPro" id="IPR023869">
    <property type="entry name" value="tRNA_Adeno_NH3ase_assoc_put"/>
</dbReference>
<dbReference type="OMA" id="DPWEEGD"/>
<sequence>MGAQGAPARKPGADDIEGFGVAVVREDGRWQCFPMRRAALRSLAAAERELCEMRAAGPVFGLLDIDDEFFIIVRPAPSGTRLLLSDATAALDYDIAAEALERLDADIDEDDLESADPFEEGDLGVLADIGLPDAVLSVILDEIDLYADEQLGRIAGEMGFAEELAAVLERLGR</sequence>
<dbReference type="STRING" id="1797.RMCT_0033"/>
<evidence type="ECO:0008006" key="3">
    <source>
        <dbReference type="Google" id="ProtNLM"/>
    </source>
</evidence>
<evidence type="ECO:0000313" key="1">
    <source>
        <dbReference type="EMBL" id="GAT13061.1"/>
    </source>
</evidence>
<comment type="caution">
    <text evidence="1">The sequence shown here is derived from an EMBL/GenBank/DDBJ whole genome shotgun (WGS) entry which is preliminary data.</text>
</comment>
<evidence type="ECO:0000313" key="2">
    <source>
        <dbReference type="Proteomes" id="UP000069654"/>
    </source>
</evidence>
<proteinExistence type="predicted"/>
<dbReference type="RefSeq" id="WP_003925285.1">
    <property type="nucleotide sequence ID" value="NZ_BCTB01000001.1"/>
</dbReference>
<dbReference type="Proteomes" id="UP000069654">
    <property type="component" value="Unassembled WGS sequence"/>
</dbReference>
<accession>A0A117IL31</accession>
<dbReference type="AlphaFoldDB" id="A0A117IL31"/>
<dbReference type="NCBIfam" id="TIGR03941">
    <property type="entry name" value="tRNA_deam_assoc"/>
    <property type="match status" value="1"/>
</dbReference>
<dbReference type="OrthoDB" id="5189541at2"/>
<gene>
    <name evidence="1" type="ORF">RMCT_0033</name>
</gene>
<dbReference type="EMBL" id="BCTB01000001">
    <property type="protein sequence ID" value="GAT13061.1"/>
    <property type="molecule type" value="Genomic_DNA"/>
</dbReference>
<reference evidence="2" key="2">
    <citation type="submission" date="2016-02" db="EMBL/GenBank/DDBJ databases">
        <title>Draft genome sequence of five rapidly growing Mycobacterium species.</title>
        <authorList>
            <person name="Katahira K."/>
            <person name="Gotou Y."/>
            <person name="Iida K."/>
            <person name="Ogura Y."/>
            <person name="Hayashi T."/>
        </authorList>
    </citation>
    <scope>NUCLEOTIDE SEQUENCE [LARGE SCALE GENOMIC DNA]</scope>
    <source>
        <strain evidence="2">JCM6362</strain>
    </source>
</reference>
<reference evidence="1 2" key="1">
    <citation type="journal article" date="2016" name="Genome Announc.">
        <title>Draft Genome Sequences of Five Rapidly Growing Mycobacterium Species, M. thermoresistibile, M. fortuitum subsp. acetamidolyticum, M. canariasense, M. brisbanense, and M. novocastrense.</title>
        <authorList>
            <person name="Katahira K."/>
            <person name="Ogura Y."/>
            <person name="Gotoh Y."/>
            <person name="Hayashi T."/>
        </authorList>
    </citation>
    <scope>NUCLEOTIDE SEQUENCE [LARGE SCALE GENOMIC DNA]</scope>
    <source>
        <strain evidence="1 2">JCM6362</strain>
    </source>
</reference>